<keyword evidence="3" id="KW-1185">Reference proteome</keyword>
<dbReference type="Proteomes" id="UP000243250">
    <property type="component" value="Unassembled WGS sequence"/>
</dbReference>
<organism evidence="2 3">
    <name type="scientific">Halogeometricum limi</name>
    <dbReference type="NCBI Taxonomy" id="555875"/>
    <lineage>
        <taxon>Archaea</taxon>
        <taxon>Methanobacteriati</taxon>
        <taxon>Methanobacteriota</taxon>
        <taxon>Stenosarchaea group</taxon>
        <taxon>Halobacteria</taxon>
        <taxon>Halobacteriales</taxon>
        <taxon>Haloferacaceae</taxon>
        <taxon>Halogeometricum</taxon>
    </lineage>
</organism>
<feature type="region of interest" description="Disordered" evidence="1">
    <location>
        <begin position="1"/>
        <end position="61"/>
    </location>
</feature>
<feature type="compositionally biased region" description="Polar residues" evidence="1">
    <location>
        <begin position="1"/>
        <end position="13"/>
    </location>
</feature>
<reference evidence="3" key="1">
    <citation type="submission" date="2016-10" db="EMBL/GenBank/DDBJ databases">
        <authorList>
            <person name="Varghese N."/>
            <person name="Submissions S."/>
        </authorList>
    </citation>
    <scope>NUCLEOTIDE SEQUENCE [LARGE SCALE GENOMIC DNA]</scope>
    <source>
        <strain evidence="3">CGMCC 1.8711</strain>
    </source>
</reference>
<proteinExistence type="predicted"/>
<feature type="compositionally biased region" description="Basic and acidic residues" evidence="1">
    <location>
        <begin position="22"/>
        <end position="36"/>
    </location>
</feature>
<protein>
    <submittedName>
        <fullName evidence="2">Uncharacterized protein</fullName>
    </submittedName>
</protein>
<dbReference type="AlphaFoldDB" id="A0A1I6FPT9"/>
<accession>A0A1I6FPT9</accession>
<evidence type="ECO:0000313" key="2">
    <source>
        <dbReference type="EMBL" id="SFR31959.1"/>
    </source>
</evidence>
<evidence type="ECO:0000256" key="1">
    <source>
        <dbReference type="SAM" id="MobiDB-lite"/>
    </source>
</evidence>
<sequence length="158" mass="18012">MPSPTFPTGTVSGESLGGRTFPPRDGRAVERVRDSPPEAETETEAPTTRRRPESPSTELERLRRENAELRRALQQTRKQRQDVIDRYERLLDDSAGVSPKAADATNAPPDPMDLATAPPTPTQSLTDRLGAEFEELWQRLEAGFETTRRRLERRYRRR</sequence>
<dbReference type="OrthoDB" id="385873at2157"/>
<dbReference type="RefSeq" id="WP_089875617.1">
    <property type="nucleotide sequence ID" value="NZ_FOYS01000001.1"/>
</dbReference>
<name>A0A1I6FPT9_9EURY</name>
<evidence type="ECO:0000313" key="3">
    <source>
        <dbReference type="Proteomes" id="UP000243250"/>
    </source>
</evidence>
<feature type="compositionally biased region" description="Basic and acidic residues" evidence="1">
    <location>
        <begin position="50"/>
        <end position="61"/>
    </location>
</feature>
<gene>
    <name evidence="2" type="ORF">SAMN04488124_0032</name>
</gene>
<feature type="region of interest" description="Disordered" evidence="1">
    <location>
        <begin position="90"/>
        <end position="125"/>
    </location>
</feature>
<dbReference type="EMBL" id="FOYS01000001">
    <property type="protein sequence ID" value="SFR31959.1"/>
    <property type="molecule type" value="Genomic_DNA"/>
</dbReference>